<evidence type="ECO:0000256" key="2">
    <source>
        <dbReference type="ARBA" id="ARBA00008520"/>
    </source>
</evidence>
<reference evidence="9" key="1">
    <citation type="submission" date="2016-08" db="EMBL/GenBank/DDBJ databases">
        <authorList>
            <person name="Seilhamer J.J."/>
        </authorList>
    </citation>
    <scope>NUCLEOTIDE SEQUENCE</scope>
    <source>
        <strain evidence="9">86</strain>
    </source>
</reference>
<evidence type="ECO:0000256" key="1">
    <source>
        <dbReference type="ARBA" id="ARBA00004418"/>
    </source>
</evidence>
<dbReference type="AlphaFoldDB" id="A0A212LEE5"/>
<keyword evidence="9" id="KW-0762">Sugar transport</keyword>
<dbReference type="PROSITE" id="PS51318">
    <property type="entry name" value="TAT"/>
    <property type="match status" value="1"/>
</dbReference>
<gene>
    <name evidence="9" type="ORF">KL86PLE_30304</name>
</gene>
<keyword evidence="7" id="KW-0574">Periplasm</keyword>
<dbReference type="InterPro" id="IPR006059">
    <property type="entry name" value="SBP"/>
</dbReference>
<dbReference type="Gene3D" id="3.40.190.10">
    <property type="entry name" value="Periplasmic binding protein-like II"/>
    <property type="match status" value="1"/>
</dbReference>
<organism evidence="9">
    <name type="scientific">uncultured Pleomorphomonas sp</name>
    <dbReference type="NCBI Taxonomy" id="442121"/>
    <lineage>
        <taxon>Bacteria</taxon>
        <taxon>Pseudomonadati</taxon>
        <taxon>Pseudomonadota</taxon>
        <taxon>Alphaproteobacteria</taxon>
        <taxon>Hyphomicrobiales</taxon>
        <taxon>Pleomorphomonadaceae</taxon>
        <taxon>Pleomorphomonas</taxon>
        <taxon>environmental samples</taxon>
    </lineage>
</organism>
<evidence type="ECO:0000256" key="6">
    <source>
        <dbReference type="ARBA" id="ARBA00022729"/>
    </source>
</evidence>
<accession>A0A212LEE5</accession>
<dbReference type="CDD" id="cd13585">
    <property type="entry name" value="PBP2_TMBP_like"/>
    <property type="match status" value="1"/>
</dbReference>
<comment type="function">
    <text evidence="8">Part of the ABC transporter complex UgpBAEC involved in sn-glycerol-3-phosphate (G3P) import. Binds G3P.</text>
</comment>
<dbReference type="SUPFAM" id="SSF53850">
    <property type="entry name" value="Periplasmic binding protein-like II"/>
    <property type="match status" value="1"/>
</dbReference>
<sequence>MYYTKRFAQSNIELTSKRGDFGEIKRETFRVQEELRSLPDIREEHMTNITRRSVLLSSAALAAGLGLSRAFAQSDVSATLRLQAFGGDAELAGIKNAIERFNKKYPNVEVVVSIDPISTGWGDYVTKVIGQFTSGSPADVYGTAIETFQSFSARGLFMPLDDFIKANPGFSDFAPSLFEHCAYKGVINYIPIGWNNIMVNYNRDLFDKAGLAYPKRGWTWDEFREISKKLTVKDSAGNTTQFGYEVPNQNFFVQSWFFSNGTSILNKDWTASNMLDPKVAETLQFLHDLIHVDGVSPIPGAETMDNQFVAGQVAMISRGQWIVQNAKANKLNMDIAVPPKKTEEGTIIGFGAYAIAAKTEQPDLAKALVLELTSEETQREQGERGGGVPGRKSAASTEAFLAFPPSAFLYYETLPFAHAVPSPANFQEVEKIFIRHYTAMMSGQETIAAGCQAADAELNQSFARLKAQMGG</sequence>
<proteinExistence type="inferred from homology"/>
<dbReference type="InterPro" id="IPR006311">
    <property type="entry name" value="TAT_signal"/>
</dbReference>
<evidence type="ECO:0000256" key="4">
    <source>
        <dbReference type="ARBA" id="ARBA00017470"/>
    </source>
</evidence>
<dbReference type="Pfam" id="PF13416">
    <property type="entry name" value="SBP_bac_8"/>
    <property type="match status" value="1"/>
</dbReference>
<evidence type="ECO:0000313" key="9">
    <source>
        <dbReference type="EMBL" id="SCM75857.1"/>
    </source>
</evidence>
<dbReference type="PANTHER" id="PTHR43649:SF31">
    <property type="entry name" value="SN-GLYCEROL-3-PHOSPHATE-BINDING PERIPLASMIC PROTEIN UGPB"/>
    <property type="match status" value="1"/>
</dbReference>
<evidence type="ECO:0000256" key="3">
    <source>
        <dbReference type="ARBA" id="ARBA00011557"/>
    </source>
</evidence>
<dbReference type="PANTHER" id="PTHR43649">
    <property type="entry name" value="ARABINOSE-BINDING PROTEIN-RELATED"/>
    <property type="match status" value="1"/>
</dbReference>
<evidence type="ECO:0000256" key="8">
    <source>
        <dbReference type="ARBA" id="ARBA00034473"/>
    </source>
</evidence>
<name>A0A212LEE5_9HYPH</name>
<protein>
    <recommendedName>
        <fullName evidence="4">sn-glycerol-3-phosphate-binding periplasmic protein UgpB</fullName>
    </recommendedName>
</protein>
<keyword evidence="5" id="KW-0813">Transport</keyword>
<comment type="similarity">
    <text evidence="2">Belongs to the bacterial solute-binding protein 1 family.</text>
</comment>
<evidence type="ECO:0000256" key="7">
    <source>
        <dbReference type="ARBA" id="ARBA00022764"/>
    </source>
</evidence>
<dbReference type="GO" id="GO:0042597">
    <property type="term" value="C:periplasmic space"/>
    <property type="evidence" value="ECO:0007669"/>
    <property type="project" value="UniProtKB-SubCell"/>
</dbReference>
<evidence type="ECO:0000256" key="5">
    <source>
        <dbReference type="ARBA" id="ARBA00022448"/>
    </source>
</evidence>
<keyword evidence="6" id="KW-0732">Signal</keyword>
<dbReference type="EMBL" id="FMJD01000007">
    <property type="protein sequence ID" value="SCM75857.1"/>
    <property type="molecule type" value="Genomic_DNA"/>
</dbReference>
<comment type="subunit">
    <text evidence="3">The complex is composed of two ATP-binding proteins (UgpC), two transmembrane proteins (UgpA and UgpE) and a solute-binding protein (UgpB).</text>
</comment>
<dbReference type="InterPro" id="IPR050490">
    <property type="entry name" value="Bact_solute-bd_prot1"/>
</dbReference>
<comment type="subcellular location">
    <subcellularLocation>
        <location evidence="1">Periplasm</location>
    </subcellularLocation>
</comment>